<evidence type="ECO:0000313" key="3">
    <source>
        <dbReference type="Proteomes" id="UP000261500"/>
    </source>
</evidence>
<organism evidence="2 3">
    <name type="scientific">Poecilia latipinna</name>
    <name type="common">sailfin molly</name>
    <dbReference type="NCBI Taxonomy" id="48699"/>
    <lineage>
        <taxon>Eukaryota</taxon>
        <taxon>Metazoa</taxon>
        <taxon>Chordata</taxon>
        <taxon>Craniata</taxon>
        <taxon>Vertebrata</taxon>
        <taxon>Euteleostomi</taxon>
        <taxon>Actinopterygii</taxon>
        <taxon>Neopterygii</taxon>
        <taxon>Teleostei</taxon>
        <taxon>Neoteleostei</taxon>
        <taxon>Acanthomorphata</taxon>
        <taxon>Ovalentaria</taxon>
        <taxon>Atherinomorphae</taxon>
        <taxon>Cyprinodontiformes</taxon>
        <taxon>Poeciliidae</taxon>
        <taxon>Poeciliinae</taxon>
        <taxon>Poecilia</taxon>
    </lineage>
</organism>
<keyword evidence="1" id="KW-1133">Transmembrane helix</keyword>
<dbReference type="Proteomes" id="UP000261500">
    <property type="component" value="Unplaced"/>
</dbReference>
<reference evidence="2" key="2">
    <citation type="submission" date="2025-09" db="UniProtKB">
        <authorList>
            <consortium name="Ensembl"/>
        </authorList>
    </citation>
    <scope>IDENTIFICATION</scope>
</reference>
<accession>A0A3B3U956</accession>
<proteinExistence type="predicted"/>
<name>A0A3B3U956_9TELE</name>
<keyword evidence="1" id="KW-0472">Membrane</keyword>
<evidence type="ECO:0000256" key="1">
    <source>
        <dbReference type="SAM" id="Phobius"/>
    </source>
</evidence>
<reference evidence="2" key="1">
    <citation type="submission" date="2025-08" db="UniProtKB">
        <authorList>
            <consortium name="Ensembl"/>
        </authorList>
    </citation>
    <scope>IDENTIFICATION</scope>
</reference>
<dbReference type="AlphaFoldDB" id="A0A3B3U956"/>
<evidence type="ECO:0000313" key="2">
    <source>
        <dbReference type="Ensembl" id="ENSPLAP00000009855.1"/>
    </source>
</evidence>
<feature type="transmembrane region" description="Helical" evidence="1">
    <location>
        <begin position="6"/>
        <end position="26"/>
    </location>
</feature>
<dbReference type="Ensembl" id="ENSPLAT00000000498.1">
    <property type="protein sequence ID" value="ENSPLAP00000009855.1"/>
    <property type="gene ID" value="ENSPLAG00000012677.1"/>
</dbReference>
<keyword evidence="1" id="KW-0812">Transmembrane</keyword>
<sequence>CIPRPLLFLIPKFISVCLFVILPLCLTKWPFFFTSWSLSMQRVVCELQAQTDYIIFF</sequence>
<keyword evidence="3" id="KW-1185">Reference proteome</keyword>
<protein>
    <submittedName>
        <fullName evidence="2">Uncharacterized protein</fullName>
    </submittedName>
</protein>